<evidence type="ECO:0000256" key="3">
    <source>
        <dbReference type="PROSITE-ProRule" id="PRU00302"/>
    </source>
</evidence>
<keyword evidence="3" id="KW-0768">Sushi</keyword>
<dbReference type="Proteomes" id="UP000264820">
    <property type="component" value="Unplaced"/>
</dbReference>
<dbReference type="InterPro" id="IPR050111">
    <property type="entry name" value="C-type_lectin/snaclec_domain"/>
</dbReference>
<dbReference type="Ensembl" id="ENSHCOT00000023525.1">
    <property type="protein sequence ID" value="ENSHCOP00000027402.1"/>
    <property type="gene ID" value="ENSHCOG00000019203.1"/>
</dbReference>
<dbReference type="SUPFAM" id="SSF57535">
    <property type="entry name" value="Complement control module/SCR domain"/>
    <property type="match status" value="1"/>
</dbReference>
<dbReference type="SMART" id="SM00034">
    <property type="entry name" value="CLECT"/>
    <property type="match status" value="1"/>
</dbReference>
<dbReference type="Gene3D" id="2.10.70.10">
    <property type="entry name" value="Complement Module, domain 1"/>
    <property type="match status" value="1"/>
</dbReference>
<dbReference type="PANTHER" id="PTHR22803">
    <property type="entry name" value="MANNOSE, PHOSPHOLIPASE, LECTIN RECEPTOR RELATED"/>
    <property type="match status" value="1"/>
</dbReference>
<reference evidence="6" key="1">
    <citation type="submission" date="2025-08" db="UniProtKB">
        <authorList>
            <consortium name="Ensembl"/>
        </authorList>
    </citation>
    <scope>IDENTIFICATION</scope>
</reference>
<dbReference type="OMA" id="CVETINH"/>
<evidence type="ECO:0000259" key="5">
    <source>
        <dbReference type="PROSITE" id="PS50923"/>
    </source>
</evidence>
<dbReference type="InterPro" id="IPR016186">
    <property type="entry name" value="C-type_lectin-like/link_sf"/>
</dbReference>
<dbReference type="InterPro" id="IPR000436">
    <property type="entry name" value="Sushi_SCR_CCP_dom"/>
</dbReference>
<dbReference type="Gene3D" id="3.10.100.10">
    <property type="entry name" value="Mannose-Binding Protein A, subunit A"/>
    <property type="match status" value="1"/>
</dbReference>
<evidence type="ECO:0008006" key="8">
    <source>
        <dbReference type="Google" id="ProtNLM"/>
    </source>
</evidence>
<keyword evidence="1" id="KW-0732">Signal</keyword>
<accession>A0A3Q3E9E2</accession>
<dbReference type="InterPro" id="IPR001304">
    <property type="entry name" value="C-type_lectin-like"/>
</dbReference>
<protein>
    <recommendedName>
        <fullName evidence="8">Selectin P</fullName>
    </recommendedName>
</protein>
<dbReference type="PROSITE" id="PS50923">
    <property type="entry name" value="SUSHI"/>
    <property type="match status" value="1"/>
</dbReference>
<comment type="caution">
    <text evidence="3">Lacks conserved residue(s) required for the propagation of feature annotation.</text>
</comment>
<evidence type="ECO:0000259" key="4">
    <source>
        <dbReference type="PROSITE" id="PS50041"/>
    </source>
</evidence>
<keyword evidence="7" id="KW-1185">Reference proteome</keyword>
<evidence type="ECO:0000313" key="7">
    <source>
        <dbReference type="Proteomes" id="UP000264820"/>
    </source>
</evidence>
<evidence type="ECO:0000313" key="6">
    <source>
        <dbReference type="Ensembl" id="ENSHCOP00000027402.1"/>
    </source>
</evidence>
<feature type="domain" description="Sushi" evidence="5">
    <location>
        <begin position="211"/>
        <end position="269"/>
    </location>
</feature>
<evidence type="ECO:0000256" key="1">
    <source>
        <dbReference type="ARBA" id="ARBA00022729"/>
    </source>
</evidence>
<dbReference type="SUPFAM" id="SSF56436">
    <property type="entry name" value="C-type lectin-like"/>
    <property type="match status" value="1"/>
</dbReference>
<feature type="disulfide bond" evidence="3">
    <location>
        <begin position="240"/>
        <end position="267"/>
    </location>
</feature>
<dbReference type="GeneTree" id="ENSGT00940000164633"/>
<dbReference type="Pfam" id="PF00059">
    <property type="entry name" value="Lectin_C"/>
    <property type="match status" value="1"/>
</dbReference>
<dbReference type="InterPro" id="IPR035976">
    <property type="entry name" value="Sushi/SCR/CCP_sf"/>
</dbReference>
<dbReference type="PROSITE" id="PS50041">
    <property type="entry name" value="C_TYPE_LECTIN_2"/>
    <property type="match status" value="1"/>
</dbReference>
<dbReference type="AlphaFoldDB" id="A0A3Q3E9E2"/>
<organism evidence="6 7">
    <name type="scientific">Hippocampus comes</name>
    <name type="common">Tiger tail seahorse</name>
    <dbReference type="NCBI Taxonomy" id="109280"/>
    <lineage>
        <taxon>Eukaryota</taxon>
        <taxon>Metazoa</taxon>
        <taxon>Chordata</taxon>
        <taxon>Craniata</taxon>
        <taxon>Vertebrata</taxon>
        <taxon>Euteleostomi</taxon>
        <taxon>Actinopterygii</taxon>
        <taxon>Neopterygii</taxon>
        <taxon>Teleostei</taxon>
        <taxon>Neoteleostei</taxon>
        <taxon>Acanthomorphata</taxon>
        <taxon>Syngnathiaria</taxon>
        <taxon>Syngnathiformes</taxon>
        <taxon>Syngnathoidei</taxon>
        <taxon>Syngnathidae</taxon>
        <taxon>Hippocampus</taxon>
    </lineage>
</organism>
<dbReference type="STRING" id="109280.ENSHCOP00000027402"/>
<dbReference type="InterPro" id="IPR016187">
    <property type="entry name" value="CTDL_fold"/>
</dbReference>
<dbReference type="Pfam" id="PF00084">
    <property type="entry name" value="Sushi"/>
    <property type="match status" value="1"/>
</dbReference>
<dbReference type="CDD" id="cd00033">
    <property type="entry name" value="CCP"/>
    <property type="match status" value="1"/>
</dbReference>
<sequence length="294" mass="33911">SVPKFPYVVNKRDIVNIFLLRNLSLHNLNNRVNLCWMYHYSNTTMTWTQAREWCQTYYTDMVVIQSQDENAALVSFLPNKNHSPYYWLGITRIHKNGNWIWIGNNSTWVGKESWAENEPNNNQSWPVCVELYVNAGANRGKWNDEKCRYMKYPVCYQAQCNATICGRGRCQEAVNNVTCLFEPGSEEDTCQTGQDPRLQHDRSLPSVPPDVQCPPPFHPNGYLRCAEGNHTANSTCQFTCHPGFLRIGSGQVTCGSSGFWHGPRPVCASEPIIVIIFSNHYPWHDNHYHYFLRL</sequence>
<evidence type="ECO:0000256" key="2">
    <source>
        <dbReference type="ARBA" id="ARBA00023157"/>
    </source>
</evidence>
<feature type="domain" description="C-type lectin" evidence="4">
    <location>
        <begin position="38"/>
        <end position="156"/>
    </location>
</feature>
<dbReference type="SMART" id="SM00032">
    <property type="entry name" value="CCP"/>
    <property type="match status" value="1"/>
</dbReference>
<proteinExistence type="predicted"/>
<name>A0A3Q3E9E2_HIPCM</name>
<reference evidence="6" key="2">
    <citation type="submission" date="2025-09" db="UniProtKB">
        <authorList>
            <consortium name="Ensembl"/>
        </authorList>
    </citation>
    <scope>IDENTIFICATION</scope>
</reference>
<keyword evidence="2 3" id="KW-1015">Disulfide bond</keyword>